<dbReference type="Pfam" id="PF12777">
    <property type="entry name" value="MT"/>
    <property type="match status" value="1"/>
</dbReference>
<evidence type="ECO:0000259" key="16">
    <source>
        <dbReference type="Pfam" id="PF12781"/>
    </source>
</evidence>
<evidence type="ECO:0000256" key="7">
    <source>
        <dbReference type="ARBA" id="ARBA00023017"/>
    </source>
</evidence>
<dbReference type="Gene3D" id="3.40.50.300">
    <property type="entry name" value="P-loop containing nucleotide triphosphate hydrolases"/>
    <property type="match status" value="2"/>
</dbReference>
<evidence type="ECO:0000313" key="18">
    <source>
        <dbReference type="Proteomes" id="UP001054945"/>
    </source>
</evidence>
<comment type="caution">
    <text evidence="17">The sequence shown here is derived from an EMBL/GenBank/DDBJ whole genome shotgun (WGS) entry which is preliminary data.</text>
</comment>
<keyword evidence="12" id="KW-0966">Cell projection</keyword>
<evidence type="ECO:0000256" key="8">
    <source>
        <dbReference type="ARBA" id="ARBA00023054"/>
    </source>
</evidence>
<evidence type="ECO:0000256" key="2">
    <source>
        <dbReference type="ARBA" id="ARBA00008887"/>
    </source>
</evidence>
<keyword evidence="11" id="KW-0206">Cytoskeleton</keyword>
<dbReference type="InterPro" id="IPR024743">
    <property type="entry name" value="Dynein_HC_stalk"/>
</dbReference>
<sequence>MFLHYLSDILTVGVPFDIFTPEELKMIYSELSPESDGGHKILLKNIQCNLHIIFLKCFLKYPALYKRCSLDWFDEWPYEALQFTAHKFLKDIDLKPTNEQRLDVCCNILSYMQINALKYSKNEANIHGICFETSSTFVKLVTTFKRVLTNKQTKVEEVLRKLTAGLDKIRETQEKFIQEKKVEIEKKEKVCKRIAIAAEEDLNAAMPALDEARKALEALNKRDIGEIKSYAKPPVIVEIVLEAVMILRNSEPSWAEAKRQLGSATFLKELYAYDRDNITDAALNKIGKYIKKPEFQPQTVGKVSVAAKSLCMWVRAMYAYGNIYKKVKPKMERLRIANEELERLQRRLNELIRELEELQASIIRLEEEHRRLIEKKEELARKARELALKLQRAESIIEGLSSEKVRWEKKVQSLFEKRILDVGDSFLVSGYLTYLGPHDQSHRSFLRKQWKSKINDKVFPCTPKFDLARFFVEKEVLNEWRMDGLPNDQYSNEGAAIVTESCFRPFIVDPEGQAVKWIKNMEAKRKIRIFDFQDPKWTLAVEMAIVQGFPILLLNVNPELESRLAALLKQPLGYPTIKFNHKRLKIDPSLEDQLLPLVVLHERSDLENRKEKLVHSIRDCKKQLSEIEDTIVESVHWLPFLDDEVLVEALQKSKTAALEIEEKLSSNEKTEAIIDSARDKYRPCAKLAAILYFVLTDMASVDSMYVFTLDAYIALFLHSINVSPRDPEKALRRITKLNTYHQIAVYRYACRTIFEKHALLLAFHICTRIMLLEGKLEKAENDFFY</sequence>
<comment type="subcellular location">
    <subcellularLocation>
        <location evidence="1">Cytoplasm</location>
        <location evidence="1">Cytoskeleton</location>
        <location evidence="1">Cilium axoneme</location>
    </subcellularLocation>
</comment>
<organism evidence="17 18">
    <name type="scientific">Caerostris extrusa</name>
    <name type="common">Bark spider</name>
    <name type="synonym">Caerostris bankana</name>
    <dbReference type="NCBI Taxonomy" id="172846"/>
    <lineage>
        <taxon>Eukaryota</taxon>
        <taxon>Metazoa</taxon>
        <taxon>Ecdysozoa</taxon>
        <taxon>Arthropoda</taxon>
        <taxon>Chelicerata</taxon>
        <taxon>Arachnida</taxon>
        <taxon>Araneae</taxon>
        <taxon>Araneomorphae</taxon>
        <taxon>Entelegynae</taxon>
        <taxon>Araneoidea</taxon>
        <taxon>Araneidae</taxon>
        <taxon>Caerostris</taxon>
    </lineage>
</organism>
<dbReference type="GO" id="GO:0045505">
    <property type="term" value="F:dynein intermediate chain binding"/>
    <property type="evidence" value="ECO:0007669"/>
    <property type="project" value="InterPro"/>
</dbReference>
<dbReference type="GO" id="GO:0030286">
    <property type="term" value="C:dynein complex"/>
    <property type="evidence" value="ECO:0007669"/>
    <property type="project" value="UniProtKB-KW"/>
</dbReference>
<dbReference type="PANTHER" id="PTHR22878">
    <property type="entry name" value="DYNEIN HEAVY CHAIN 6, AXONEMAL-LIKE-RELATED"/>
    <property type="match status" value="1"/>
</dbReference>
<dbReference type="InterPro" id="IPR027417">
    <property type="entry name" value="P-loop_NTPase"/>
</dbReference>
<dbReference type="GO" id="GO:0005874">
    <property type="term" value="C:microtubule"/>
    <property type="evidence" value="ECO:0007669"/>
    <property type="project" value="UniProtKB-KW"/>
</dbReference>
<dbReference type="GO" id="GO:0051959">
    <property type="term" value="F:dynein light intermediate chain binding"/>
    <property type="evidence" value="ECO:0007669"/>
    <property type="project" value="InterPro"/>
</dbReference>
<feature type="domain" description="Dynein heavy chain AAA module D4" evidence="15">
    <location>
        <begin position="2"/>
        <end position="146"/>
    </location>
</feature>
<dbReference type="GO" id="GO:0005930">
    <property type="term" value="C:axoneme"/>
    <property type="evidence" value="ECO:0007669"/>
    <property type="project" value="UniProtKB-SubCell"/>
</dbReference>
<dbReference type="InterPro" id="IPR035706">
    <property type="entry name" value="AAA_9"/>
</dbReference>
<keyword evidence="3" id="KW-0963">Cytoplasm</keyword>
<protein>
    <submittedName>
        <fullName evidence="17">Dynein heavy chain 2, axonemal</fullName>
    </submittedName>
</protein>
<evidence type="ECO:0000256" key="6">
    <source>
        <dbReference type="ARBA" id="ARBA00022840"/>
    </source>
</evidence>
<evidence type="ECO:0000259" key="14">
    <source>
        <dbReference type="Pfam" id="PF12777"/>
    </source>
</evidence>
<proteinExistence type="inferred from homology"/>
<dbReference type="Pfam" id="PF12781">
    <property type="entry name" value="AAA_9"/>
    <property type="match status" value="2"/>
</dbReference>
<gene>
    <name evidence="17" type="primary">Dnah2</name>
    <name evidence="17" type="ORF">CEXT_122191</name>
</gene>
<evidence type="ECO:0000256" key="13">
    <source>
        <dbReference type="SAM" id="Coils"/>
    </source>
</evidence>
<evidence type="ECO:0000256" key="9">
    <source>
        <dbReference type="ARBA" id="ARBA00023069"/>
    </source>
</evidence>
<evidence type="ECO:0000256" key="10">
    <source>
        <dbReference type="ARBA" id="ARBA00023175"/>
    </source>
</evidence>
<dbReference type="GO" id="GO:0007018">
    <property type="term" value="P:microtubule-based movement"/>
    <property type="evidence" value="ECO:0007669"/>
    <property type="project" value="InterPro"/>
</dbReference>
<keyword evidence="18" id="KW-1185">Reference proteome</keyword>
<keyword evidence="10" id="KW-0505">Motor protein</keyword>
<keyword evidence="9" id="KW-0969">Cilium</keyword>
<comment type="similarity">
    <text evidence="2">Belongs to the dynein heavy chain family.</text>
</comment>
<evidence type="ECO:0000259" key="15">
    <source>
        <dbReference type="Pfam" id="PF12780"/>
    </source>
</evidence>
<keyword evidence="5" id="KW-0547">Nucleotide-binding</keyword>
<evidence type="ECO:0000256" key="1">
    <source>
        <dbReference type="ARBA" id="ARBA00004430"/>
    </source>
</evidence>
<evidence type="ECO:0000256" key="11">
    <source>
        <dbReference type="ARBA" id="ARBA00023212"/>
    </source>
</evidence>
<dbReference type="Proteomes" id="UP001054945">
    <property type="component" value="Unassembled WGS sequence"/>
</dbReference>
<feature type="coiled-coil region" evidence="13">
    <location>
        <begin position="327"/>
        <end position="417"/>
    </location>
</feature>
<keyword evidence="4" id="KW-0493">Microtubule</keyword>
<keyword evidence="7" id="KW-0243">Dynein</keyword>
<feature type="domain" description="Dynein heavy chain ATP-binding dynein motor region" evidence="16">
    <location>
        <begin position="479"/>
        <end position="572"/>
    </location>
</feature>
<dbReference type="Gene3D" id="1.10.8.1220">
    <property type="match status" value="1"/>
</dbReference>
<evidence type="ECO:0000256" key="4">
    <source>
        <dbReference type="ARBA" id="ARBA00022701"/>
    </source>
</evidence>
<dbReference type="InterPro" id="IPR026983">
    <property type="entry name" value="DHC"/>
</dbReference>
<feature type="domain" description="Dynein heavy chain ATP-binding dynein motor region" evidence="16">
    <location>
        <begin position="589"/>
        <end position="660"/>
    </location>
</feature>
<dbReference type="Gene3D" id="6.10.140.1060">
    <property type="match status" value="1"/>
</dbReference>
<dbReference type="InterPro" id="IPR024317">
    <property type="entry name" value="Dynein_heavy_chain_D4_dom"/>
</dbReference>
<evidence type="ECO:0000313" key="17">
    <source>
        <dbReference type="EMBL" id="GIZ02364.1"/>
    </source>
</evidence>
<evidence type="ECO:0000256" key="12">
    <source>
        <dbReference type="ARBA" id="ARBA00023273"/>
    </source>
</evidence>
<evidence type="ECO:0000256" key="3">
    <source>
        <dbReference type="ARBA" id="ARBA00022490"/>
    </source>
</evidence>
<dbReference type="GO" id="GO:0005524">
    <property type="term" value="F:ATP binding"/>
    <property type="evidence" value="ECO:0007669"/>
    <property type="project" value="UniProtKB-KW"/>
</dbReference>
<keyword evidence="8 13" id="KW-0175">Coiled coil</keyword>
<dbReference type="PANTHER" id="PTHR22878:SF70">
    <property type="entry name" value="DYNEIN HEAVY CHAIN 2, AXONEMAL"/>
    <property type="match status" value="1"/>
</dbReference>
<dbReference type="AlphaFoldDB" id="A0AAV4Y889"/>
<evidence type="ECO:0000256" key="5">
    <source>
        <dbReference type="ARBA" id="ARBA00022741"/>
    </source>
</evidence>
<keyword evidence="6" id="KW-0067">ATP-binding</keyword>
<dbReference type="FunFam" id="1.10.8.1220:FF:000001">
    <property type="entry name" value="Dynein axonemal heavy chain 5"/>
    <property type="match status" value="1"/>
</dbReference>
<dbReference type="FunFam" id="1.20.920.20:FF:000001">
    <property type="entry name" value="dynein heavy chain 2, axonemal"/>
    <property type="match status" value="1"/>
</dbReference>
<name>A0AAV4Y889_CAEEX</name>
<accession>A0AAV4Y889</accession>
<feature type="domain" description="Dynein heavy chain coiled coil stalk" evidence="14">
    <location>
        <begin position="172"/>
        <end position="452"/>
    </location>
</feature>
<reference evidence="17 18" key="1">
    <citation type="submission" date="2021-06" db="EMBL/GenBank/DDBJ databases">
        <title>Caerostris extrusa draft genome.</title>
        <authorList>
            <person name="Kono N."/>
            <person name="Arakawa K."/>
        </authorList>
    </citation>
    <scope>NUCLEOTIDE SEQUENCE [LARGE SCALE GENOMIC DNA]</scope>
</reference>
<dbReference type="EMBL" id="BPLR01018803">
    <property type="protein sequence ID" value="GIZ02364.1"/>
    <property type="molecule type" value="Genomic_DNA"/>
</dbReference>
<dbReference type="Gene3D" id="1.20.920.20">
    <property type="match status" value="1"/>
</dbReference>
<dbReference type="Pfam" id="PF12780">
    <property type="entry name" value="AAA_8"/>
    <property type="match status" value="1"/>
</dbReference>